<protein>
    <submittedName>
        <fullName evidence="6">Family 2 glycosyl transferase</fullName>
    </submittedName>
</protein>
<dbReference type="Gene3D" id="3.90.550.10">
    <property type="entry name" value="Spore Coat Polysaccharide Biosynthesis Protein SpsA, Chain A"/>
    <property type="match status" value="1"/>
</dbReference>
<evidence type="ECO:0000256" key="1">
    <source>
        <dbReference type="ARBA" id="ARBA00006739"/>
    </source>
</evidence>
<feature type="transmembrane region" description="Helical" evidence="4">
    <location>
        <begin position="298"/>
        <end position="320"/>
    </location>
</feature>
<accession>A0A090I4Q0</accession>
<feature type="domain" description="Glycosyltransferase 2-like" evidence="5">
    <location>
        <begin position="7"/>
        <end position="57"/>
    </location>
</feature>
<dbReference type="Pfam" id="PF13641">
    <property type="entry name" value="Glyco_tranf_2_3"/>
    <property type="match status" value="1"/>
</dbReference>
<dbReference type="InterPro" id="IPR001173">
    <property type="entry name" value="Glyco_trans_2-like"/>
</dbReference>
<evidence type="ECO:0000256" key="3">
    <source>
        <dbReference type="ARBA" id="ARBA00022679"/>
    </source>
</evidence>
<keyword evidence="4" id="KW-0472">Membrane</keyword>
<dbReference type="GO" id="GO:0016757">
    <property type="term" value="F:glycosyltransferase activity"/>
    <property type="evidence" value="ECO:0007669"/>
    <property type="project" value="UniProtKB-KW"/>
</dbReference>
<dbReference type="RefSeq" id="WP_048072098.1">
    <property type="nucleotide sequence ID" value="NZ_JARVXG010000051.1"/>
</dbReference>
<dbReference type="InterPro" id="IPR029044">
    <property type="entry name" value="Nucleotide-diphossugar_trans"/>
</dbReference>
<keyword evidence="2" id="KW-0328">Glycosyltransferase</keyword>
<dbReference type="KEGG" id="mfi:DSM1535_0438"/>
<dbReference type="EMBL" id="LN515531">
    <property type="protein sequence ID" value="CEA12800.1"/>
    <property type="molecule type" value="Genomic_DNA"/>
</dbReference>
<comment type="similarity">
    <text evidence="1">Belongs to the glycosyltransferase 2 family.</text>
</comment>
<dbReference type="PATRIC" id="fig|2162.9.peg.457"/>
<keyword evidence="4" id="KW-1133">Transmembrane helix</keyword>
<evidence type="ECO:0000313" key="6">
    <source>
        <dbReference type="EMBL" id="CEA12800.1"/>
    </source>
</evidence>
<keyword evidence="4" id="KW-0812">Transmembrane</keyword>
<dbReference type="Pfam" id="PF00535">
    <property type="entry name" value="Glycos_transf_2"/>
    <property type="match status" value="1"/>
</dbReference>
<dbReference type="AlphaFoldDB" id="A0A090I4Q0"/>
<keyword evidence="3 6" id="KW-0808">Transferase</keyword>
<name>A0A090I4Q0_METFO</name>
<evidence type="ECO:0000259" key="5">
    <source>
        <dbReference type="Pfam" id="PF00535"/>
    </source>
</evidence>
<organism evidence="6">
    <name type="scientific">Methanobacterium formicicum</name>
    <dbReference type="NCBI Taxonomy" id="2162"/>
    <lineage>
        <taxon>Archaea</taxon>
        <taxon>Methanobacteriati</taxon>
        <taxon>Methanobacteriota</taxon>
        <taxon>Methanomada group</taxon>
        <taxon>Methanobacteria</taxon>
        <taxon>Methanobacteriales</taxon>
        <taxon>Methanobacteriaceae</taxon>
        <taxon>Methanobacterium</taxon>
    </lineage>
</organism>
<gene>
    <name evidence="6" type="ORF">DSM1535_0438</name>
</gene>
<dbReference type="PANTHER" id="PTHR43179:SF12">
    <property type="entry name" value="GALACTOFURANOSYLTRANSFERASE GLFT2"/>
    <property type="match status" value="1"/>
</dbReference>
<evidence type="ECO:0000256" key="2">
    <source>
        <dbReference type="ARBA" id="ARBA00022676"/>
    </source>
</evidence>
<evidence type="ECO:0000256" key="4">
    <source>
        <dbReference type="SAM" id="Phobius"/>
    </source>
</evidence>
<sequence>MNYPHVSIIIINWNRWKDTIECLESLFQINYPNFDVILVDNASEDDSLEKIRDYCSGHLPVESSFFNYNPYNKPITVYEYNETFKKDKRPLKTENLTKKHINLIKNGENRGFPGGNNVGIKFALEFFDPEYILLLNNDTVVDENFLGELIKNGDSRDDVGILGPKIYFYDEPQTIWSAGCKISWKLSRGIQIGTNEADKGQYDEIGEVEYVSGSVFLIKNETIKRIGLMDENYFLYFEESDWTLRANQEGFKSLYIPTSHIWHKVSRSGGGISNPIGLYYITRNRWIFMRKWAGKEDYYFFLIFQIFAAIILPLFLSLFYHNSNLFTAYYEGLYNGIVTNG</sequence>
<dbReference type="SUPFAM" id="SSF53448">
    <property type="entry name" value="Nucleotide-diphospho-sugar transferases"/>
    <property type="match status" value="1"/>
</dbReference>
<proteinExistence type="inferred from homology"/>
<dbReference type="PANTHER" id="PTHR43179">
    <property type="entry name" value="RHAMNOSYLTRANSFERASE WBBL"/>
    <property type="match status" value="1"/>
</dbReference>
<dbReference type="CDD" id="cd04186">
    <property type="entry name" value="GT_2_like_c"/>
    <property type="match status" value="1"/>
</dbReference>
<reference evidence="6" key="1">
    <citation type="submission" date="2014-08" db="EMBL/GenBank/DDBJ databases">
        <authorList>
            <person name="Wibberg D."/>
        </authorList>
    </citation>
    <scope>NUCLEOTIDE SEQUENCE</scope>
</reference>